<dbReference type="AlphaFoldDB" id="A0AAF0EV78"/>
<keyword evidence="2" id="KW-0677">Repeat</keyword>
<keyword evidence="5" id="KW-0862">Zinc</keyword>
<feature type="domain" description="PDZ GRASP-type" evidence="6">
    <location>
        <begin position="18"/>
        <end position="123"/>
    </location>
</feature>
<feature type="domain" description="PDZ GRASP-type" evidence="6">
    <location>
        <begin position="129"/>
        <end position="218"/>
    </location>
</feature>
<evidence type="ECO:0000256" key="5">
    <source>
        <dbReference type="PIRSR" id="PIRSR607583-1"/>
    </source>
</evidence>
<dbReference type="GO" id="GO:0000139">
    <property type="term" value="C:Golgi membrane"/>
    <property type="evidence" value="ECO:0007669"/>
    <property type="project" value="UniProtKB-SubCell"/>
</dbReference>
<dbReference type="Proteomes" id="UP001219933">
    <property type="component" value="Chromosome 1"/>
</dbReference>
<evidence type="ECO:0000256" key="1">
    <source>
        <dbReference type="ARBA" id="ARBA00004394"/>
    </source>
</evidence>
<dbReference type="GO" id="GO:0007030">
    <property type="term" value="P:Golgi organization"/>
    <property type="evidence" value="ECO:0007669"/>
    <property type="project" value="TreeGrafter"/>
</dbReference>
<dbReference type="PANTHER" id="PTHR12893">
    <property type="entry name" value="GOLGI REASSEMBLY STACKING PROTEIN GRASP"/>
    <property type="match status" value="1"/>
</dbReference>
<evidence type="ECO:0000313" key="8">
    <source>
        <dbReference type="Proteomes" id="UP001219933"/>
    </source>
</evidence>
<accession>A0AAF0EV78</accession>
<evidence type="ECO:0000256" key="3">
    <source>
        <dbReference type="ARBA" id="ARBA00023034"/>
    </source>
</evidence>
<dbReference type="PANTHER" id="PTHR12893:SF0">
    <property type="entry name" value="GRASP65"/>
    <property type="match status" value="1"/>
</dbReference>
<evidence type="ECO:0000259" key="6">
    <source>
        <dbReference type="PROSITE" id="PS51865"/>
    </source>
</evidence>
<evidence type="ECO:0000256" key="4">
    <source>
        <dbReference type="ARBA" id="ARBA00023136"/>
    </source>
</evidence>
<feature type="binding site" evidence="5">
    <location>
        <position position="21"/>
    </location>
    <ligand>
        <name>Zn(2+)</name>
        <dbReference type="ChEBI" id="CHEBI:29105"/>
    </ligand>
</feature>
<organism evidence="7 8">
    <name type="scientific">Malassezia cuniculi</name>
    <dbReference type="NCBI Taxonomy" id="948313"/>
    <lineage>
        <taxon>Eukaryota</taxon>
        <taxon>Fungi</taxon>
        <taxon>Dikarya</taxon>
        <taxon>Basidiomycota</taxon>
        <taxon>Ustilaginomycotina</taxon>
        <taxon>Malasseziomycetes</taxon>
        <taxon>Malasseziales</taxon>
        <taxon>Malasseziaceae</taxon>
        <taxon>Malassezia</taxon>
    </lineage>
</organism>
<protein>
    <recommendedName>
        <fullName evidence="6">PDZ GRASP-type domain-containing protein</fullName>
    </recommendedName>
</protein>
<dbReference type="InterPro" id="IPR036034">
    <property type="entry name" value="PDZ_sf"/>
</dbReference>
<name>A0AAF0EV78_9BASI</name>
<dbReference type="PROSITE" id="PS51865">
    <property type="entry name" value="PDZ_GRASP"/>
    <property type="match status" value="2"/>
</dbReference>
<reference evidence="7" key="1">
    <citation type="submission" date="2023-03" db="EMBL/GenBank/DDBJ databases">
        <title>Mating type loci evolution in Malassezia.</title>
        <authorList>
            <person name="Coelho M.A."/>
        </authorList>
    </citation>
    <scope>NUCLEOTIDE SEQUENCE</scope>
    <source>
        <strain evidence="7">CBS 11721</strain>
    </source>
</reference>
<dbReference type="GO" id="GO:0046872">
    <property type="term" value="F:metal ion binding"/>
    <property type="evidence" value="ECO:0007669"/>
    <property type="project" value="UniProtKB-KW"/>
</dbReference>
<comment type="subcellular location">
    <subcellularLocation>
        <location evidence="1">Golgi apparatus membrane</location>
    </subcellularLocation>
</comment>
<gene>
    <name evidence="7" type="ORF">MCUN1_000061</name>
</gene>
<evidence type="ECO:0000256" key="2">
    <source>
        <dbReference type="ARBA" id="ARBA00022737"/>
    </source>
</evidence>
<keyword evidence="3" id="KW-0333">Golgi apparatus</keyword>
<keyword evidence="8" id="KW-1185">Reference proteome</keyword>
<dbReference type="InterPro" id="IPR007583">
    <property type="entry name" value="GRASP55_65"/>
</dbReference>
<sequence>MGASESRPEAATQGSPRRGYHVIRVAQGSPAQKAGFEPFFDFCVGIDGRPLYSAQNPADTSGIAPWMVLEEKEGQQVTLSVWNFKYQELRDVRVVPSREWSASPDEPNTNPSLLGLTLRLCDPAEASSHVWHILDVLEGSPADLGGLVPFGDYVIGWTGGSLKDVSDFYELVEKHENRSLTLYVYNSDYNHTREVIIVPNRDWGGEGLLGCGVGFGLLHRIPKPKQSWDNEPELLPPPKAIQQDYATPAFASYGTDDYHVDAPQYGGSTGVTVNVHAEEEEDEL</sequence>
<keyword evidence="4" id="KW-0472">Membrane</keyword>
<dbReference type="Gene3D" id="2.30.42.10">
    <property type="match status" value="2"/>
</dbReference>
<proteinExistence type="predicted"/>
<dbReference type="EMBL" id="CP119877">
    <property type="protein sequence ID" value="WFD33248.1"/>
    <property type="molecule type" value="Genomic_DNA"/>
</dbReference>
<feature type="binding site" evidence="5">
    <location>
        <position position="121"/>
    </location>
    <ligand>
        <name>Zn(2+)</name>
        <dbReference type="ChEBI" id="CHEBI:29105"/>
    </ligand>
</feature>
<evidence type="ECO:0000313" key="7">
    <source>
        <dbReference type="EMBL" id="WFD33248.1"/>
    </source>
</evidence>
<dbReference type="FunFam" id="2.30.42.10:FF:000026">
    <property type="entry name" value="Golgi reassembly stacking protein 2"/>
    <property type="match status" value="1"/>
</dbReference>
<dbReference type="SUPFAM" id="SSF50156">
    <property type="entry name" value="PDZ domain-like"/>
    <property type="match status" value="2"/>
</dbReference>
<dbReference type="InterPro" id="IPR024958">
    <property type="entry name" value="GRASP_PDZ"/>
</dbReference>
<dbReference type="Pfam" id="PF04495">
    <property type="entry name" value="GRASP55_65"/>
    <property type="match status" value="1"/>
</dbReference>
<keyword evidence="5" id="KW-0479">Metal-binding</keyword>